<dbReference type="SUPFAM" id="SSF56672">
    <property type="entry name" value="DNA/RNA polymerases"/>
    <property type="match status" value="1"/>
</dbReference>
<dbReference type="PANTHER" id="PTHR47331">
    <property type="entry name" value="PHD-TYPE DOMAIN-CONTAINING PROTEIN"/>
    <property type="match status" value="1"/>
</dbReference>
<dbReference type="InterPro" id="IPR005312">
    <property type="entry name" value="DUF1759"/>
</dbReference>
<organism evidence="2 3">
    <name type="scientific">Aedes albopictus</name>
    <name type="common">Asian tiger mosquito</name>
    <name type="synonym">Stegomyia albopicta</name>
    <dbReference type="NCBI Taxonomy" id="7160"/>
    <lineage>
        <taxon>Eukaryota</taxon>
        <taxon>Metazoa</taxon>
        <taxon>Ecdysozoa</taxon>
        <taxon>Arthropoda</taxon>
        <taxon>Hexapoda</taxon>
        <taxon>Insecta</taxon>
        <taxon>Pterygota</taxon>
        <taxon>Neoptera</taxon>
        <taxon>Endopterygota</taxon>
        <taxon>Diptera</taxon>
        <taxon>Nematocera</taxon>
        <taxon>Culicoidea</taxon>
        <taxon>Culicidae</taxon>
        <taxon>Culicinae</taxon>
        <taxon>Aedini</taxon>
        <taxon>Aedes</taxon>
        <taxon>Stegomyia</taxon>
    </lineage>
</organism>
<dbReference type="Gene3D" id="3.10.10.10">
    <property type="entry name" value="HIV Type 1 Reverse Transcriptase, subunit A, domain 1"/>
    <property type="match status" value="1"/>
</dbReference>
<sequence>MTTAPLPQSSSANFAAQLPIELRLRFLEEEQALERRHLIQRYQLLMEDARTVPPPVGPQQTNTASASFIQQPSLSVRQPQMPTVGFATSTISNPPYHSTPVHSVHETNRHMRTNLPFQQLPVYQPSMDPLSAIGLRNEFAVLNRSHIAARQAVPKDLPEFNGDPEQWPLFSATFDSTTRICGFTPEENMIRLQKCLKGKALEAVRCQLLHPGNLENVLATLKMLYGRPEIIVHALIQKIQSLPAPKSDRLNTLIDFSIAVRNMVATVQNFGLEEHLCNISLLQSLVDRLPPMIRLNWATHRQGLHRVTLTQFSDWLYNLAEAASSVTIPPVLNWPDKQRNVRKDDGFLNAHAETSAKPCEDTASTTWRRCLVCQGECETVDECQKFLQLDHASRWNALREIKLCRCCLGKHFGPCKSTKVCGKNGCSFRHHQLLHNTAKDKRVEVAQDQNAENNSAVRGSTEHACNTHRGNHKSVYFQYIPVVLHNQGKKISTYAFLDCGSSLTLIEDGLASELHLKGEKYPLCLRWTADTCRYEDSATIVTLDISGSRETTVKHRLDEVYTVKDLKLPVQSLSFEELSAKYAYLQGLPVDSYANVQPRILIGMNNVRLVHPLAGREGKKHEPVAARTRLGWMIFGTWPVQNALATAAFPHSFHVCHHSASSDIELNSVVKDYFALDNMGIVRPQKAMLSTEDERAFKLMQTSTKLDAGRYHTSLLWKYDDIRLPNNKSMALRRHNCLMKRLQREPLLAAAIKSKMDDYLQKGYIRELSTEEIQEPRNRVWYLPIFPVFNPNKPNKVRIVWDAAATVGDISLNSVLLKGPDLLNDLPSVLYRFRERPVAVSGDIAEMFLRIKMNESDQHCQRIFWCHDDGTTAEYAVTVMTFGAKCSPSCAQYVINQNASRFESQFPEAVEVIQKGHYVDDMLASVDSEEEAIKLAKDVRFIHEQGGFTMRNWISNSSAVVQELGETGSAEKSLGADKDVVLEKVLGIWWDTRTDTFRFKLCIERHQELLSGEKHPTKRDILRVMMSVYDPLGLLSHYMVYLKLLFQEIWREGTQWDELVGENQLQKWKYWLRLLSDAESARIPRCYDLSPSLGADRMVELHTFVDASELGYAAVCYFRFVEGDRISCSLVASKAKVAPLKFVSIPRLELQAAVLGTRLAKCIEQGHSIHIARRFFWTDARDVIFWLRSDHRKYSQFVAFRVGEILETSDITEWNWIQGKDNVADEGTKWDGLPSFDAECRWFSGPPFLTKPMDEWQASPLNGSTMEELRPRVLHHSVEVADKILDPENYSSWIRLLRHTAWVLRFPANIVRKMKGGQLLRGPLTSEEMMTAECLLHRRAQVDGYIHEMETLIGKKILKKTSPLYKTNPYIDDHGVMRIRSRIDVCDFADKDTQFPIVLPRGHPLTRLVLQHVHEKFHHTGNETFVNESRRPLPVVRMDAPRRKRLELDMAKKASRDSAMLWAQQKGEIRKKDNKAEKNRGRFSLHGRKALSCMGKAE</sequence>
<dbReference type="PANTHER" id="PTHR47331:SF1">
    <property type="entry name" value="GAG-LIKE PROTEIN"/>
    <property type="match status" value="1"/>
</dbReference>
<dbReference type="EnsemblMetazoa" id="AALFPA23_009903.R13723">
    <property type="protein sequence ID" value="AALFPA23_009903.P13723"/>
    <property type="gene ID" value="AALFPA23_009903"/>
</dbReference>
<dbReference type="Proteomes" id="UP000069940">
    <property type="component" value="Unassembled WGS sequence"/>
</dbReference>
<dbReference type="Gene3D" id="3.30.70.270">
    <property type="match status" value="1"/>
</dbReference>
<proteinExistence type="predicted"/>
<dbReference type="InterPro" id="IPR000477">
    <property type="entry name" value="RT_dom"/>
</dbReference>
<protein>
    <recommendedName>
        <fullName evidence="1">Reverse transcriptase domain-containing protein</fullName>
    </recommendedName>
</protein>
<evidence type="ECO:0000313" key="2">
    <source>
        <dbReference type="EnsemblMetazoa" id="AALFPA23_009903.P13723"/>
    </source>
</evidence>
<dbReference type="RefSeq" id="XP_062713897.1">
    <property type="nucleotide sequence ID" value="XM_062857913.1"/>
</dbReference>
<dbReference type="CDD" id="cd01644">
    <property type="entry name" value="RT_pepA17"/>
    <property type="match status" value="1"/>
</dbReference>
<evidence type="ECO:0000313" key="3">
    <source>
        <dbReference type="Proteomes" id="UP000069940"/>
    </source>
</evidence>
<dbReference type="GeneID" id="134290728"/>
<reference evidence="3" key="1">
    <citation type="journal article" date="2015" name="Proc. Natl. Acad. Sci. U.S.A.">
        <title>Genome sequence of the Asian Tiger mosquito, Aedes albopictus, reveals insights into its biology, genetics, and evolution.</title>
        <authorList>
            <person name="Chen X.G."/>
            <person name="Jiang X."/>
            <person name="Gu J."/>
            <person name="Xu M."/>
            <person name="Wu Y."/>
            <person name="Deng Y."/>
            <person name="Zhang C."/>
            <person name="Bonizzoni M."/>
            <person name="Dermauw W."/>
            <person name="Vontas J."/>
            <person name="Armbruster P."/>
            <person name="Huang X."/>
            <person name="Yang Y."/>
            <person name="Zhang H."/>
            <person name="He W."/>
            <person name="Peng H."/>
            <person name="Liu Y."/>
            <person name="Wu K."/>
            <person name="Chen J."/>
            <person name="Lirakis M."/>
            <person name="Topalis P."/>
            <person name="Van Leeuwen T."/>
            <person name="Hall A.B."/>
            <person name="Jiang X."/>
            <person name="Thorpe C."/>
            <person name="Mueller R.L."/>
            <person name="Sun C."/>
            <person name="Waterhouse R.M."/>
            <person name="Yan G."/>
            <person name="Tu Z.J."/>
            <person name="Fang X."/>
            <person name="James A.A."/>
        </authorList>
    </citation>
    <scope>NUCLEOTIDE SEQUENCE [LARGE SCALE GENOMIC DNA]</scope>
    <source>
        <strain evidence="3">Foshan</strain>
    </source>
</reference>
<reference evidence="2" key="2">
    <citation type="submission" date="2025-05" db="UniProtKB">
        <authorList>
            <consortium name="EnsemblMetazoa"/>
        </authorList>
    </citation>
    <scope>IDENTIFICATION</scope>
    <source>
        <strain evidence="2">Foshan</strain>
    </source>
</reference>
<feature type="domain" description="Reverse transcriptase" evidence="1">
    <location>
        <begin position="837"/>
        <end position="941"/>
    </location>
</feature>
<dbReference type="InterPro" id="IPR043128">
    <property type="entry name" value="Rev_trsase/Diguanyl_cyclase"/>
</dbReference>
<dbReference type="InterPro" id="IPR043502">
    <property type="entry name" value="DNA/RNA_pol_sf"/>
</dbReference>
<dbReference type="Pfam" id="PF05380">
    <property type="entry name" value="Peptidase_A17"/>
    <property type="match status" value="1"/>
</dbReference>
<evidence type="ECO:0000259" key="1">
    <source>
        <dbReference type="Pfam" id="PF00078"/>
    </source>
</evidence>
<dbReference type="Pfam" id="PF03564">
    <property type="entry name" value="DUF1759"/>
    <property type="match status" value="1"/>
</dbReference>
<name>A0ABM1YK60_AEDAL</name>
<accession>A0ABM1YK60</accession>
<dbReference type="InterPro" id="IPR008042">
    <property type="entry name" value="Retrotrans_Pao"/>
</dbReference>
<dbReference type="Pfam" id="PF00078">
    <property type="entry name" value="RVT_1"/>
    <property type="match status" value="1"/>
</dbReference>
<keyword evidence="3" id="KW-1185">Reference proteome</keyword>